<dbReference type="NCBIfam" id="TIGR02436">
    <property type="entry name" value="four helix bundle protein"/>
    <property type="match status" value="1"/>
</dbReference>
<dbReference type="Gene3D" id="1.20.1440.60">
    <property type="entry name" value="23S rRNA-intervening sequence"/>
    <property type="match status" value="1"/>
</dbReference>
<dbReference type="InterPro" id="IPR012657">
    <property type="entry name" value="23S_rRNA-intervening_sequence"/>
</dbReference>
<dbReference type="Proteomes" id="UP000323632">
    <property type="component" value="Unassembled WGS sequence"/>
</dbReference>
<dbReference type="RefSeq" id="WP_150034325.1">
    <property type="nucleotide sequence ID" value="NZ_VWSH01000004.1"/>
</dbReference>
<dbReference type="PANTHER" id="PTHR38471">
    <property type="entry name" value="FOUR HELIX BUNDLE PROTEIN"/>
    <property type="match status" value="1"/>
</dbReference>
<dbReference type="PANTHER" id="PTHR38471:SF2">
    <property type="entry name" value="FOUR HELIX BUNDLE PROTEIN"/>
    <property type="match status" value="1"/>
</dbReference>
<dbReference type="EMBL" id="VWSH01000004">
    <property type="protein sequence ID" value="KAA5532711.1"/>
    <property type="molecule type" value="Genomic_DNA"/>
</dbReference>
<dbReference type="SUPFAM" id="SSF158446">
    <property type="entry name" value="IVS-encoded protein-like"/>
    <property type="match status" value="1"/>
</dbReference>
<protein>
    <submittedName>
        <fullName evidence="1">Four helix bundle protein</fullName>
    </submittedName>
</protein>
<keyword evidence="2" id="KW-1185">Reference proteome</keyword>
<dbReference type="Pfam" id="PF05635">
    <property type="entry name" value="23S_rRNA_IVP"/>
    <property type="match status" value="1"/>
</dbReference>
<accession>A0A5M6CCC2</accession>
<evidence type="ECO:0000313" key="1">
    <source>
        <dbReference type="EMBL" id="KAA5532711.1"/>
    </source>
</evidence>
<dbReference type="CDD" id="cd16377">
    <property type="entry name" value="23S_rRNA_IVP_like"/>
    <property type="match status" value="1"/>
</dbReference>
<comment type="caution">
    <text evidence="1">The sequence shown here is derived from an EMBL/GenBank/DDBJ whole genome shotgun (WGS) entry which is preliminary data.</text>
</comment>
<evidence type="ECO:0000313" key="2">
    <source>
        <dbReference type="Proteomes" id="UP000323632"/>
    </source>
</evidence>
<dbReference type="InterPro" id="IPR036583">
    <property type="entry name" value="23S_rRNA_IVS_sf"/>
</dbReference>
<organism evidence="1 2">
    <name type="scientific">Taibaiella lutea</name>
    <dbReference type="NCBI Taxonomy" id="2608001"/>
    <lineage>
        <taxon>Bacteria</taxon>
        <taxon>Pseudomonadati</taxon>
        <taxon>Bacteroidota</taxon>
        <taxon>Chitinophagia</taxon>
        <taxon>Chitinophagales</taxon>
        <taxon>Chitinophagaceae</taxon>
        <taxon>Taibaiella</taxon>
    </lineage>
</organism>
<gene>
    <name evidence="1" type="ORF">F0919_18190</name>
</gene>
<name>A0A5M6CCC2_9BACT</name>
<reference evidence="1 2" key="1">
    <citation type="submission" date="2019-09" db="EMBL/GenBank/DDBJ databases">
        <title>Genome sequence and assembly of Taibaiella sp.</title>
        <authorList>
            <person name="Chhetri G."/>
        </authorList>
    </citation>
    <scope>NUCLEOTIDE SEQUENCE [LARGE SCALE GENOMIC DNA]</scope>
    <source>
        <strain evidence="1 2">KVB11</strain>
    </source>
</reference>
<sequence length="114" mass="13002">MIQKFEDLIAWQKGQDLAVDIYTLFSINKDYGFRNQICDAVVSISNNIAEGFERGSKASFAHFLKISKGSCVEVKSMTHLAARIKYINKEERDEILEKCNEELKILNGLIKSLK</sequence>
<dbReference type="AlphaFoldDB" id="A0A5M6CCC2"/>
<proteinExistence type="predicted"/>